<organism evidence="2 3">
    <name type="scientific">Paenibacillus lautus</name>
    <name type="common">Bacillus lautus</name>
    <dbReference type="NCBI Taxonomy" id="1401"/>
    <lineage>
        <taxon>Bacteria</taxon>
        <taxon>Bacillati</taxon>
        <taxon>Bacillota</taxon>
        <taxon>Bacilli</taxon>
        <taxon>Bacillales</taxon>
        <taxon>Paenibacillaceae</taxon>
        <taxon>Paenibacillus</taxon>
    </lineage>
</organism>
<protein>
    <recommendedName>
        <fullName evidence="1">Peptidase S12 Pab87-related C-terminal domain-containing protein</fullName>
    </recommendedName>
</protein>
<dbReference type="Gene3D" id="3.40.710.10">
    <property type="entry name" value="DD-peptidase/beta-lactamase superfamily"/>
    <property type="match status" value="1"/>
</dbReference>
<feature type="domain" description="Peptidase S12 Pab87-related C-terminal" evidence="1">
    <location>
        <begin position="90"/>
        <end position="178"/>
    </location>
</feature>
<dbReference type="STRING" id="1401.BK123_07285"/>
<proteinExistence type="predicted"/>
<sequence>MVSHGGNIDGFTAHVAFIPTEKIGVVVLSNLNGTPLPVFIANYIFDSLLGGEVKDWSGQALGQKKEATVANEPATNSKATLGAKEPIVPLSSSLLDLTGTYVHAAYGEMMVELTDGELRAGFNSMKFPLTHQNANQFELHVTEFDIKTKATFLTDSNGNVDRLSVILLFEPGAKEIEFVRIESRSE</sequence>
<dbReference type="Proteomes" id="UP000187074">
    <property type="component" value="Unassembled WGS sequence"/>
</dbReference>
<dbReference type="InterPro" id="IPR012338">
    <property type="entry name" value="Beta-lactam/transpept-like"/>
</dbReference>
<reference evidence="2 3" key="1">
    <citation type="submission" date="2016-11" db="EMBL/GenBank/DDBJ databases">
        <title>Paenibacillus species isolates.</title>
        <authorList>
            <person name="Beno S.M."/>
        </authorList>
    </citation>
    <scope>NUCLEOTIDE SEQUENCE [LARGE SCALE GENOMIC DNA]</scope>
    <source>
        <strain evidence="2 3">FSL F4-0100</strain>
    </source>
</reference>
<dbReference type="RefSeq" id="WP_076321711.1">
    <property type="nucleotide sequence ID" value="NZ_MRTF01000002.1"/>
</dbReference>
<comment type="caution">
    <text evidence="2">The sequence shown here is derived from an EMBL/GenBank/DDBJ whole genome shotgun (WGS) entry which is preliminary data.</text>
</comment>
<evidence type="ECO:0000313" key="3">
    <source>
        <dbReference type="Proteomes" id="UP000187074"/>
    </source>
</evidence>
<gene>
    <name evidence="2" type="ORF">BK123_07285</name>
</gene>
<dbReference type="EMBL" id="MRTF01000002">
    <property type="protein sequence ID" value="OME94891.1"/>
    <property type="molecule type" value="Genomic_DNA"/>
</dbReference>
<evidence type="ECO:0000313" key="2">
    <source>
        <dbReference type="EMBL" id="OME94891.1"/>
    </source>
</evidence>
<accession>A0A1R1B5P0</accession>
<dbReference type="Gene3D" id="2.40.128.600">
    <property type="match status" value="1"/>
</dbReference>
<name>A0A1R1B5P0_PAELA</name>
<dbReference type="AlphaFoldDB" id="A0A1R1B5P0"/>
<evidence type="ECO:0000259" key="1">
    <source>
        <dbReference type="Pfam" id="PF11954"/>
    </source>
</evidence>
<dbReference type="InterPro" id="IPR021860">
    <property type="entry name" value="Peptidase_S12_Pab87-rel_C"/>
</dbReference>
<dbReference type="Pfam" id="PF11954">
    <property type="entry name" value="DUF3471"/>
    <property type="match status" value="1"/>
</dbReference>